<dbReference type="EMBL" id="BARW01031651">
    <property type="protein sequence ID" value="GAJ04744.1"/>
    <property type="molecule type" value="Genomic_DNA"/>
</dbReference>
<feature type="non-terminal residue" evidence="2">
    <location>
        <position position="1"/>
    </location>
</feature>
<proteinExistence type="predicted"/>
<keyword evidence="1" id="KW-1133">Transmembrane helix</keyword>
<evidence type="ECO:0000313" key="2">
    <source>
        <dbReference type="EMBL" id="GAJ04744.1"/>
    </source>
</evidence>
<accession>X1THI1</accession>
<organism evidence="2">
    <name type="scientific">marine sediment metagenome</name>
    <dbReference type="NCBI Taxonomy" id="412755"/>
    <lineage>
        <taxon>unclassified sequences</taxon>
        <taxon>metagenomes</taxon>
        <taxon>ecological metagenomes</taxon>
    </lineage>
</organism>
<sequence>ITLKQIVFTLVIILGTLTVLYKGKFIVNWGDYLVLFTPNAPLASPLTTRA</sequence>
<dbReference type="AlphaFoldDB" id="X1THI1"/>
<feature type="transmembrane region" description="Helical" evidence="1">
    <location>
        <begin position="6"/>
        <end position="23"/>
    </location>
</feature>
<protein>
    <submittedName>
        <fullName evidence="2">Uncharacterized protein</fullName>
    </submittedName>
</protein>
<keyword evidence="1" id="KW-0812">Transmembrane</keyword>
<keyword evidence="1" id="KW-0472">Membrane</keyword>
<name>X1THI1_9ZZZZ</name>
<evidence type="ECO:0000256" key="1">
    <source>
        <dbReference type="SAM" id="Phobius"/>
    </source>
</evidence>
<reference evidence="2" key="1">
    <citation type="journal article" date="2014" name="Front. Microbiol.">
        <title>High frequency of phylogenetically diverse reductive dehalogenase-homologous genes in deep subseafloor sedimentary metagenomes.</title>
        <authorList>
            <person name="Kawai M."/>
            <person name="Futagami T."/>
            <person name="Toyoda A."/>
            <person name="Takaki Y."/>
            <person name="Nishi S."/>
            <person name="Hori S."/>
            <person name="Arai W."/>
            <person name="Tsubouchi T."/>
            <person name="Morono Y."/>
            <person name="Uchiyama I."/>
            <person name="Ito T."/>
            <person name="Fujiyama A."/>
            <person name="Inagaki F."/>
            <person name="Takami H."/>
        </authorList>
    </citation>
    <scope>NUCLEOTIDE SEQUENCE</scope>
    <source>
        <strain evidence="2">Expedition CK06-06</strain>
    </source>
</reference>
<comment type="caution">
    <text evidence="2">The sequence shown here is derived from an EMBL/GenBank/DDBJ whole genome shotgun (WGS) entry which is preliminary data.</text>
</comment>
<gene>
    <name evidence="2" type="ORF">S12H4_50285</name>
</gene>